<organism evidence="1 2">
    <name type="scientific">Pseudonocardia xishanensis</name>
    <dbReference type="NCBI Taxonomy" id="630995"/>
    <lineage>
        <taxon>Bacteria</taxon>
        <taxon>Bacillati</taxon>
        <taxon>Actinomycetota</taxon>
        <taxon>Actinomycetes</taxon>
        <taxon>Pseudonocardiales</taxon>
        <taxon>Pseudonocardiaceae</taxon>
        <taxon>Pseudonocardia</taxon>
    </lineage>
</organism>
<name>A0ABP8RQN9_9PSEU</name>
<evidence type="ECO:0000313" key="2">
    <source>
        <dbReference type="Proteomes" id="UP001501598"/>
    </source>
</evidence>
<dbReference type="EMBL" id="BAABGT010000031">
    <property type="protein sequence ID" value="GAA4545362.1"/>
    <property type="molecule type" value="Genomic_DNA"/>
</dbReference>
<sequence>MAFVRFRGREVSGQVAGVRLLPRRHPAGADAAIEVPMVSAEQLAGSLDRIEQAVT</sequence>
<evidence type="ECO:0000313" key="1">
    <source>
        <dbReference type="EMBL" id="GAA4545362.1"/>
    </source>
</evidence>
<proteinExistence type="predicted"/>
<accession>A0ABP8RQN9</accession>
<gene>
    <name evidence="1" type="ORF">GCM10023175_25000</name>
</gene>
<protein>
    <submittedName>
        <fullName evidence="1">Uncharacterized protein</fullName>
    </submittedName>
</protein>
<comment type="caution">
    <text evidence="1">The sequence shown here is derived from an EMBL/GenBank/DDBJ whole genome shotgun (WGS) entry which is preliminary data.</text>
</comment>
<keyword evidence="2" id="KW-1185">Reference proteome</keyword>
<reference evidence="2" key="1">
    <citation type="journal article" date="2019" name="Int. J. Syst. Evol. Microbiol.">
        <title>The Global Catalogue of Microorganisms (GCM) 10K type strain sequencing project: providing services to taxonomists for standard genome sequencing and annotation.</title>
        <authorList>
            <consortium name="The Broad Institute Genomics Platform"/>
            <consortium name="The Broad Institute Genome Sequencing Center for Infectious Disease"/>
            <person name="Wu L."/>
            <person name="Ma J."/>
        </authorList>
    </citation>
    <scope>NUCLEOTIDE SEQUENCE [LARGE SCALE GENOMIC DNA]</scope>
    <source>
        <strain evidence="2">JCM 17906</strain>
    </source>
</reference>
<dbReference type="RefSeq" id="WP_345416361.1">
    <property type="nucleotide sequence ID" value="NZ_BAABGT010000031.1"/>
</dbReference>
<dbReference type="Proteomes" id="UP001501598">
    <property type="component" value="Unassembled WGS sequence"/>
</dbReference>